<organism evidence="1 2">
    <name type="scientific">Iris pallida</name>
    <name type="common">Sweet iris</name>
    <dbReference type="NCBI Taxonomy" id="29817"/>
    <lineage>
        <taxon>Eukaryota</taxon>
        <taxon>Viridiplantae</taxon>
        <taxon>Streptophyta</taxon>
        <taxon>Embryophyta</taxon>
        <taxon>Tracheophyta</taxon>
        <taxon>Spermatophyta</taxon>
        <taxon>Magnoliopsida</taxon>
        <taxon>Liliopsida</taxon>
        <taxon>Asparagales</taxon>
        <taxon>Iridaceae</taxon>
        <taxon>Iridoideae</taxon>
        <taxon>Irideae</taxon>
        <taxon>Iris</taxon>
    </lineage>
</organism>
<protein>
    <submittedName>
        <fullName evidence="1">Inter alpha-trypsin inhibitor, heavy chain 4-like</fullName>
    </submittedName>
</protein>
<sequence>MSSSQILHLRLILIYPFLGERERGEEWIRVCSSGSAKSNDVCGRSQDGDQKGSRCSAINRIEATHATVCRRHLP</sequence>
<dbReference type="AlphaFoldDB" id="A0AAX6G6K5"/>
<dbReference type="EMBL" id="JANAVB010022597">
    <property type="protein sequence ID" value="KAJ6823811.1"/>
    <property type="molecule type" value="Genomic_DNA"/>
</dbReference>
<gene>
    <name evidence="1" type="ORF">M6B38_129095</name>
</gene>
<dbReference type="Proteomes" id="UP001140949">
    <property type="component" value="Unassembled WGS sequence"/>
</dbReference>
<keyword evidence="2" id="KW-1185">Reference proteome</keyword>
<comment type="caution">
    <text evidence="1">The sequence shown here is derived from an EMBL/GenBank/DDBJ whole genome shotgun (WGS) entry which is preliminary data.</text>
</comment>
<proteinExistence type="predicted"/>
<accession>A0AAX6G6K5</accession>
<evidence type="ECO:0000313" key="2">
    <source>
        <dbReference type="Proteomes" id="UP001140949"/>
    </source>
</evidence>
<reference evidence="1" key="2">
    <citation type="submission" date="2023-04" db="EMBL/GenBank/DDBJ databases">
        <authorList>
            <person name="Bruccoleri R.E."/>
            <person name="Oakeley E.J."/>
            <person name="Faust A.-M."/>
            <person name="Dessus-Babus S."/>
            <person name="Altorfer M."/>
            <person name="Burckhardt D."/>
            <person name="Oertli M."/>
            <person name="Naumann U."/>
            <person name="Petersen F."/>
            <person name="Wong J."/>
        </authorList>
    </citation>
    <scope>NUCLEOTIDE SEQUENCE</scope>
    <source>
        <strain evidence="1">GSM-AAB239-AS_SAM_17_03QT</strain>
        <tissue evidence="1">Leaf</tissue>
    </source>
</reference>
<name>A0AAX6G6K5_IRIPA</name>
<evidence type="ECO:0000313" key="1">
    <source>
        <dbReference type="EMBL" id="KAJ6823811.1"/>
    </source>
</evidence>
<reference evidence="1" key="1">
    <citation type="journal article" date="2023" name="GigaByte">
        <title>Genome assembly of the bearded iris, Iris pallida Lam.</title>
        <authorList>
            <person name="Bruccoleri R.E."/>
            <person name="Oakeley E.J."/>
            <person name="Faust A.M.E."/>
            <person name="Altorfer M."/>
            <person name="Dessus-Babus S."/>
            <person name="Burckhardt D."/>
            <person name="Oertli M."/>
            <person name="Naumann U."/>
            <person name="Petersen F."/>
            <person name="Wong J."/>
        </authorList>
    </citation>
    <scope>NUCLEOTIDE SEQUENCE</scope>
    <source>
        <strain evidence="1">GSM-AAB239-AS_SAM_17_03QT</strain>
    </source>
</reference>